<feature type="non-terminal residue" evidence="1">
    <location>
        <position position="1"/>
    </location>
</feature>
<dbReference type="OrthoDB" id="3344950at2759"/>
<organism evidence="1 2">
    <name type="scientific">Suillus luteus UH-Slu-Lm8-n1</name>
    <dbReference type="NCBI Taxonomy" id="930992"/>
    <lineage>
        <taxon>Eukaryota</taxon>
        <taxon>Fungi</taxon>
        <taxon>Dikarya</taxon>
        <taxon>Basidiomycota</taxon>
        <taxon>Agaricomycotina</taxon>
        <taxon>Agaricomycetes</taxon>
        <taxon>Agaricomycetidae</taxon>
        <taxon>Boletales</taxon>
        <taxon>Suillineae</taxon>
        <taxon>Suillaceae</taxon>
        <taxon>Suillus</taxon>
    </lineage>
</organism>
<gene>
    <name evidence="1" type="ORF">CY34DRAFT_79521</name>
</gene>
<protein>
    <submittedName>
        <fullName evidence="1">Uncharacterized protein</fullName>
    </submittedName>
</protein>
<name>A0A0D0BN00_9AGAM</name>
<dbReference type="InParanoid" id="A0A0D0BN00"/>
<evidence type="ECO:0000313" key="1">
    <source>
        <dbReference type="EMBL" id="KIK44603.1"/>
    </source>
</evidence>
<reference evidence="1 2" key="1">
    <citation type="submission" date="2014-04" db="EMBL/GenBank/DDBJ databases">
        <authorList>
            <consortium name="DOE Joint Genome Institute"/>
            <person name="Kuo A."/>
            <person name="Ruytinx J."/>
            <person name="Rineau F."/>
            <person name="Colpaert J."/>
            <person name="Kohler A."/>
            <person name="Nagy L.G."/>
            <person name="Floudas D."/>
            <person name="Copeland A."/>
            <person name="Barry K.W."/>
            <person name="Cichocki N."/>
            <person name="Veneault-Fourrey C."/>
            <person name="LaButti K."/>
            <person name="Lindquist E.A."/>
            <person name="Lipzen A."/>
            <person name="Lundell T."/>
            <person name="Morin E."/>
            <person name="Murat C."/>
            <person name="Sun H."/>
            <person name="Tunlid A."/>
            <person name="Henrissat B."/>
            <person name="Grigoriev I.V."/>
            <person name="Hibbett D.S."/>
            <person name="Martin F."/>
            <person name="Nordberg H.P."/>
            <person name="Cantor M.N."/>
            <person name="Hua S.X."/>
        </authorList>
    </citation>
    <scope>NUCLEOTIDE SEQUENCE [LARGE SCALE GENOMIC DNA]</scope>
    <source>
        <strain evidence="1 2">UH-Slu-Lm8-n1</strain>
    </source>
</reference>
<reference evidence="2" key="2">
    <citation type="submission" date="2015-01" db="EMBL/GenBank/DDBJ databases">
        <title>Evolutionary Origins and Diversification of the Mycorrhizal Mutualists.</title>
        <authorList>
            <consortium name="DOE Joint Genome Institute"/>
            <consortium name="Mycorrhizal Genomics Consortium"/>
            <person name="Kohler A."/>
            <person name="Kuo A."/>
            <person name="Nagy L.G."/>
            <person name="Floudas D."/>
            <person name="Copeland A."/>
            <person name="Barry K.W."/>
            <person name="Cichocki N."/>
            <person name="Veneault-Fourrey C."/>
            <person name="LaButti K."/>
            <person name="Lindquist E.A."/>
            <person name="Lipzen A."/>
            <person name="Lundell T."/>
            <person name="Morin E."/>
            <person name="Murat C."/>
            <person name="Riley R."/>
            <person name="Ohm R."/>
            <person name="Sun H."/>
            <person name="Tunlid A."/>
            <person name="Henrissat B."/>
            <person name="Grigoriev I.V."/>
            <person name="Hibbett D.S."/>
            <person name="Martin F."/>
        </authorList>
    </citation>
    <scope>NUCLEOTIDE SEQUENCE [LARGE SCALE GENOMIC DNA]</scope>
    <source>
        <strain evidence="2">UH-Slu-Lm8-n1</strain>
    </source>
</reference>
<dbReference type="AlphaFoldDB" id="A0A0D0BN00"/>
<dbReference type="HOGENOM" id="CLU_119592_0_0_1"/>
<proteinExistence type="predicted"/>
<accession>A0A0D0BN00</accession>
<sequence length="174" mass="19919">LFFSASEEQIVLDDAHVPGEDAKNAFDEVAEAIKESIKKSRRSWKIHHESSMWARAAGLSDDELTSFSRDDLVQVRNGQASYGHVIFGKLRLPAVNDKLGEGFIHHFLLIHYSSHVNRQGSSGWKLHAIHHLTASFDEDGHPHSWRAIHPHNYPLEFFEYHSELHEAPQRFSHP</sequence>
<keyword evidence="2" id="KW-1185">Reference proteome</keyword>
<dbReference type="Proteomes" id="UP000054485">
    <property type="component" value="Unassembled WGS sequence"/>
</dbReference>
<dbReference type="EMBL" id="KN835187">
    <property type="protein sequence ID" value="KIK44603.1"/>
    <property type="molecule type" value="Genomic_DNA"/>
</dbReference>
<feature type="non-terminal residue" evidence="1">
    <location>
        <position position="174"/>
    </location>
</feature>
<evidence type="ECO:0000313" key="2">
    <source>
        <dbReference type="Proteomes" id="UP000054485"/>
    </source>
</evidence>